<reference evidence="2 3" key="1">
    <citation type="submission" date="2018-06" db="EMBL/GenBank/DDBJ databases">
        <authorList>
            <consortium name="Pathogen Informatics"/>
            <person name="Doyle S."/>
        </authorList>
    </citation>
    <scope>NUCLEOTIDE SEQUENCE [LARGE SCALE GENOMIC DNA]</scope>
    <source>
        <strain evidence="2 3">NCTC13100</strain>
    </source>
</reference>
<dbReference type="InterPro" id="IPR037171">
    <property type="entry name" value="NagB/RpiA_transferase-like"/>
</dbReference>
<gene>
    <name evidence="2" type="ORF">NCTC13100_01231</name>
</gene>
<dbReference type="SUPFAM" id="SSF100950">
    <property type="entry name" value="NagB/RpiA/CoA transferase-like"/>
    <property type="match status" value="1"/>
</dbReference>
<name>A0A379DI68_9PORP</name>
<organism evidence="2 3">
    <name type="scientific">Porphyromonas macacae</name>
    <dbReference type="NCBI Taxonomy" id="28115"/>
    <lineage>
        <taxon>Bacteria</taxon>
        <taxon>Pseudomonadati</taxon>
        <taxon>Bacteroidota</taxon>
        <taxon>Bacteroidia</taxon>
        <taxon>Bacteroidales</taxon>
        <taxon>Porphyromonadaceae</taxon>
        <taxon>Porphyromonas</taxon>
    </lineage>
</organism>
<dbReference type="Gene3D" id="3.40.50.10420">
    <property type="entry name" value="NagB/RpiA/CoA transferase-like"/>
    <property type="match status" value="1"/>
</dbReference>
<dbReference type="AlphaFoldDB" id="A0A379DI68"/>
<proteinExistence type="predicted"/>
<dbReference type="Proteomes" id="UP000254263">
    <property type="component" value="Unassembled WGS sequence"/>
</dbReference>
<evidence type="ECO:0000313" key="2">
    <source>
        <dbReference type="EMBL" id="SUB78078.1"/>
    </source>
</evidence>
<evidence type="ECO:0000259" key="1">
    <source>
        <dbReference type="Pfam" id="PF02589"/>
    </source>
</evidence>
<accession>A0A379DI68</accession>
<dbReference type="EMBL" id="UGTI01000001">
    <property type="protein sequence ID" value="SUB78078.1"/>
    <property type="molecule type" value="Genomic_DNA"/>
</dbReference>
<feature type="domain" description="LUD" evidence="1">
    <location>
        <begin position="106"/>
        <end position="204"/>
    </location>
</feature>
<dbReference type="InterPro" id="IPR024185">
    <property type="entry name" value="FTHF_cligase-like_sf"/>
</dbReference>
<dbReference type="PANTHER" id="PTHR43682:SF1">
    <property type="entry name" value="LACTATE UTILIZATION PROTEIN C"/>
    <property type="match status" value="1"/>
</dbReference>
<dbReference type="Pfam" id="PF02589">
    <property type="entry name" value="LUD_dom"/>
    <property type="match status" value="1"/>
</dbReference>
<dbReference type="InterPro" id="IPR003741">
    <property type="entry name" value="LUD_dom"/>
</dbReference>
<evidence type="ECO:0000313" key="3">
    <source>
        <dbReference type="Proteomes" id="UP000254263"/>
    </source>
</evidence>
<dbReference type="PANTHER" id="PTHR43682">
    <property type="entry name" value="LACTATE UTILIZATION PROTEIN C"/>
    <property type="match status" value="1"/>
</dbReference>
<protein>
    <submittedName>
        <fullName evidence="2">Uncharacterized ACR, YkgG family COG1556</fullName>
    </submittedName>
</protein>
<sequence>MVERKSQKTEMIMSSRKEILDSIRLHTKAKEERPSMANWKGITYEDKTKQFITISQAVGGDAIVLKDGEDINDVIKSHYPDAQRIASVMPEITCATYNPDTVQKAAELNGTDVAVIEGVFGVCENGCVWIEQTMEQRAICFISENLVIVIPKDALVNNMHEGYARVQPSDKPFRGFISGPSKTADIEQALVIGAHGARSALVILR</sequence>